<dbReference type="Proteomes" id="UP001432059">
    <property type="component" value="Chromosome"/>
</dbReference>
<dbReference type="SUPFAM" id="SSF50969">
    <property type="entry name" value="YVTN repeat-like/Quinoprotein amine dehydrogenase"/>
    <property type="match status" value="1"/>
</dbReference>
<protein>
    <submittedName>
        <fullName evidence="3">T9SS C-terminal target domain-containing protein</fullName>
    </submittedName>
</protein>
<dbReference type="InterPro" id="IPR011044">
    <property type="entry name" value="Quino_amine_DH_bsu"/>
</dbReference>
<evidence type="ECO:0000313" key="4">
    <source>
        <dbReference type="Proteomes" id="UP001432059"/>
    </source>
</evidence>
<dbReference type="SUPFAM" id="SSF63829">
    <property type="entry name" value="Calcium-dependent phosphotriesterase"/>
    <property type="match status" value="1"/>
</dbReference>
<dbReference type="Pfam" id="PF21544">
    <property type="entry name" value="PorZ_N_b_propeller"/>
    <property type="match status" value="1"/>
</dbReference>
<dbReference type="EMBL" id="CP136426">
    <property type="protein sequence ID" value="WOC51539.1"/>
    <property type="molecule type" value="Genomic_DNA"/>
</dbReference>
<evidence type="ECO:0000313" key="3">
    <source>
        <dbReference type="EMBL" id="WOC51539.1"/>
    </source>
</evidence>
<dbReference type="NCBIfam" id="TIGR04183">
    <property type="entry name" value="Por_Secre_tail"/>
    <property type="match status" value="1"/>
</dbReference>
<dbReference type="SUPFAM" id="SSF101898">
    <property type="entry name" value="NHL repeat"/>
    <property type="match status" value="1"/>
</dbReference>
<organism evidence="3 4">
    <name type="scientific">Bergeyella porcorum</name>
    <dbReference type="NCBI Taxonomy" id="1735111"/>
    <lineage>
        <taxon>Bacteria</taxon>
        <taxon>Pseudomonadati</taxon>
        <taxon>Bacteroidota</taxon>
        <taxon>Flavobacteriia</taxon>
        <taxon>Flavobacteriales</taxon>
        <taxon>Weeksellaceae</taxon>
        <taxon>Bergeyella</taxon>
    </lineage>
</organism>
<reference evidence="3" key="1">
    <citation type="submission" date="2023-10" db="EMBL/GenBank/DDBJ databases">
        <title>Characterization and whole genome sequencing of a novel strain of Bergeyella porcorum QD2021 isolated from pig.</title>
        <authorList>
            <person name="Liu G."/>
            <person name="Chen C."/>
            <person name="Han X."/>
        </authorList>
    </citation>
    <scope>NUCLEOTIDE SEQUENCE</scope>
    <source>
        <strain evidence="3">QD2021</strain>
    </source>
</reference>
<dbReference type="RefSeq" id="WP_327985156.1">
    <property type="nucleotide sequence ID" value="NZ_CP136426.1"/>
</dbReference>
<sequence>MKKTISILAFLGLISVQSQVISSKKWKDWFSYNNVLQIREDNGKLIAATENGVFFYTPASGEITKLSKANGLHEVKISAFDFNPETKVGLVGYANGTMDVITEEGITYVVDIPISQSYTGDKKIKHIAITGKYAAITVEYGVSVFDLEKKEFKDTAFFPSGTVPKESVIKDNQIFVVTNTEIKKHTIENNGIADITFPIYTSWETALAGSFNHIDIQNGIIAYAGSNTAGYSDGVAFNNLSGAFTNIKDVVVADASVLIVDEAVPEYKVYSYNTAGSLLQSHNFAEALNTAWQHQDQLFAGSQISGILDQSLKIWKADGPFHNQSYKIHLFDDKILVASGGTDIRHGVTTIHPLTLGIYYFNGKQWIYPQWFLDNHNATTDKMRFNVIGVTANPVNKKEIFFSTFNGWANRAFNGFYKMELNETDAEFIRFYPTSGNHNTGGVTYDDKGNLFGVGAFDNVGSPVMYFYDRNGDALKTRTLPGTADKNTLANLTYYEGKLWTATPRKNNFIITNTQNTPTHLADDNDVVLNRDANNLPASGEGTTVVAFGKNDEVWLGTDKGLRVFSSASQLDGSTRGEPIIIEQQGLGEELFRDSGILQIAVDSGNQKWVSVNDGGVFYLSANGQQTIHHFTKENSPLPNNAVTDIKIDANGLVYFATSEGIVTYQGDVANVSENFGDVLVYPNPVVYSTYKGNVRIKGLAEKTNIRITDAAGNLVHQAVARGGYYDWDLTNRGKRVASGIYFVLMTNENGTDKATAKIAVVN</sequence>
<dbReference type="KEGG" id="bpor:BPO_0892"/>
<gene>
    <name evidence="3" type="ORF">BPO_0892</name>
</gene>
<dbReference type="Gene3D" id="2.130.10.10">
    <property type="entry name" value="YVTN repeat-like/Quinoprotein amine dehydrogenase"/>
    <property type="match status" value="2"/>
</dbReference>
<feature type="domain" description="PorZ N-terminal beta-propeller" evidence="2">
    <location>
        <begin position="47"/>
        <end position="190"/>
    </location>
</feature>
<accession>A0AAU0F254</accession>
<dbReference type="InterPro" id="IPR048954">
    <property type="entry name" value="PorZ_N"/>
</dbReference>
<dbReference type="AlphaFoldDB" id="A0AAU0F254"/>
<dbReference type="InterPro" id="IPR026444">
    <property type="entry name" value="Secre_tail"/>
</dbReference>
<name>A0AAU0F254_9FLAO</name>
<evidence type="ECO:0000256" key="1">
    <source>
        <dbReference type="ARBA" id="ARBA00022729"/>
    </source>
</evidence>
<dbReference type="InterPro" id="IPR015943">
    <property type="entry name" value="WD40/YVTN_repeat-like_dom_sf"/>
</dbReference>
<keyword evidence="4" id="KW-1185">Reference proteome</keyword>
<keyword evidence="1" id="KW-0732">Signal</keyword>
<evidence type="ECO:0000259" key="2">
    <source>
        <dbReference type="Pfam" id="PF21544"/>
    </source>
</evidence>
<proteinExistence type="predicted"/>